<keyword evidence="2" id="KW-0732">Signal</keyword>
<dbReference type="KEGG" id="llu:AKJ09_09327"/>
<feature type="signal peptide" evidence="2">
    <location>
        <begin position="1"/>
        <end position="19"/>
    </location>
</feature>
<evidence type="ECO:0008006" key="5">
    <source>
        <dbReference type="Google" id="ProtNLM"/>
    </source>
</evidence>
<evidence type="ECO:0000256" key="2">
    <source>
        <dbReference type="SAM" id="SignalP"/>
    </source>
</evidence>
<evidence type="ECO:0000313" key="3">
    <source>
        <dbReference type="EMBL" id="AKV02664.1"/>
    </source>
</evidence>
<accession>A0A0K1QA94</accession>
<feature type="chain" id="PRO_5005467320" description="Lipoprotein" evidence="2">
    <location>
        <begin position="20"/>
        <end position="534"/>
    </location>
</feature>
<dbReference type="PROSITE" id="PS51257">
    <property type="entry name" value="PROKAR_LIPOPROTEIN"/>
    <property type="match status" value="1"/>
</dbReference>
<organism evidence="3 4">
    <name type="scientific">Labilithrix luteola</name>
    <dbReference type="NCBI Taxonomy" id="1391654"/>
    <lineage>
        <taxon>Bacteria</taxon>
        <taxon>Pseudomonadati</taxon>
        <taxon>Myxococcota</taxon>
        <taxon>Polyangia</taxon>
        <taxon>Polyangiales</taxon>
        <taxon>Labilitrichaceae</taxon>
        <taxon>Labilithrix</taxon>
    </lineage>
</organism>
<evidence type="ECO:0000313" key="4">
    <source>
        <dbReference type="Proteomes" id="UP000064967"/>
    </source>
</evidence>
<reference evidence="3 4" key="1">
    <citation type="submission" date="2015-08" db="EMBL/GenBank/DDBJ databases">
        <authorList>
            <person name="Babu N.S."/>
            <person name="Beckwith C.J."/>
            <person name="Beseler K.G."/>
            <person name="Brison A."/>
            <person name="Carone J.V."/>
            <person name="Caskin T.P."/>
            <person name="Diamond M."/>
            <person name="Durham M.E."/>
            <person name="Foxe J.M."/>
            <person name="Go M."/>
            <person name="Henderson B.A."/>
            <person name="Jones I.B."/>
            <person name="McGettigan J.A."/>
            <person name="Micheletti S.J."/>
            <person name="Nasrallah M.E."/>
            <person name="Ortiz D."/>
            <person name="Piller C.R."/>
            <person name="Privatt S.R."/>
            <person name="Schneider S.L."/>
            <person name="Sharp S."/>
            <person name="Smith T.C."/>
            <person name="Stanton J.D."/>
            <person name="Ullery H.E."/>
            <person name="Wilson R.J."/>
            <person name="Serrano M.G."/>
            <person name="Buck G."/>
            <person name="Lee V."/>
            <person name="Wang Y."/>
            <person name="Carvalho R."/>
            <person name="Voegtly L."/>
            <person name="Shi R."/>
            <person name="Duckworth R."/>
            <person name="Johnson A."/>
            <person name="Loviza R."/>
            <person name="Walstead R."/>
            <person name="Shah Z."/>
            <person name="Kiflezghi M."/>
            <person name="Wade K."/>
            <person name="Ball S.L."/>
            <person name="Bradley K.W."/>
            <person name="Asai D.J."/>
            <person name="Bowman C.A."/>
            <person name="Russell D.A."/>
            <person name="Pope W.H."/>
            <person name="Jacobs-Sera D."/>
            <person name="Hendrix R.W."/>
            <person name="Hatfull G.F."/>
        </authorList>
    </citation>
    <scope>NUCLEOTIDE SEQUENCE [LARGE SCALE GENOMIC DNA]</scope>
    <source>
        <strain evidence="3 4">DSM 27648</strain>
    </source>
</reference>
<name>A0A0K1QA94_9BACT</name>
<gene>
    <name evidence="3" type="ORF">AKJ09_09327</name>
</gene>
<feature type="region of interest" description="Disordered" evidence="1">
    <location>
        <begin position="24"/>
        <end position="57"/>
    </location>
</feature>
<proteinExistence type="predicted"/>
<sequence>MLRARVSVFGFGALLAAVASCSSSDSPDAPGNGQDTNDGPEGRTAGGADASNVDGSSLGSLPVSTLTEDFEQSGTLLRRMLVGIGGAERQFVGWFDKSLGEPCVFASIDITPTMAFVPRSRVYGGSAYRDAACEIPAVVGAGDCSARFHVVADVSAANDPHVYRVTRDGSGPYYRNVAYNGTPTCEIAEKGRNYSLYQQGDEVPRSSLVRKRYDVVRTPDAPLSLGMVQMPETGREVVTIGISDPLGGPTVDCRPVRWKDGTIHCLPDTSRTIWDVFPTQDCSGPSTAVASRTPSLMFIAETPGCGTDWTAHAVTNGPWSPNGLFATSRELGPSSTCKPLSEANYNRPTYVYEVGDEVTAAQLSTIYPPLRHTIGAGVGRLEAHYLEVGALRQLLYWRDTVRGTTCRFNTAADGKYRCLPFDTRSQVVPPVFNPKALGEVDAPSERVVLRYADAECTAPVHVYVSTSCTPPTESVGFDDGCPDSYRAYRVDPTPMPKLWSLAFGTCNEITSAKSYYPTTEIPLDDLAEGTLQVE</sequence>
<dbReference type="EMBL" id="CP012333">
    <property type="protein sequence ID" value="AKV02664.1"/>
    <property type="molecule type" value="Genomic_DNA"/>
</dbReference>
<keyword evidence="4" id="KW-1185">Reference proteome</keyword>
<dbReference type="STRING" id="1391654.AKJ09_09327"/>
<dbReference type="RefSeq" id="WP_146653546.1">
    <property type="nucleotide sequence ID" value="NZ_CP012333.1"/>
</dbReference>
<protein>
    <recommendedName>
        <fullName evidence="5">Lipoprotein</fullName>
    </recommendedName>
</protein>
<dbReference type="AlphaFoldDB" id="A0A0K1QA94"/>
<evidence type="ECO:0000256" key="1">
    <source>
        <dbReference type="SAM" id="MobiDB-lite"/>
    </source>
</evidence>
<dbReference type="Proteomes" id="UP000064967">
    <property type="component" value="Chromosome"/>
</dbReference>